<protein>
    <recommendedName>
        <fullName evidence="4">Cytochrome c domain-containing protein</fullName>
    </recommendedName>
</protein>
<accession>A0ABY9MM32</accession>
<feature type="signal peptide" evidence="1">
    <location>
        <begin position="1"/>
        <end position="19"/>
    </location>
</feature>
<dbReference type="SUPFAM" id="SSF46626">
    <property type="entry name" value="Cytochrome c"/>
    <property type="match status" value="1"/>
</dbReference>
<dbReference type="InterPro" id="IPR036909">
    <property type="entry name" value="Cyt_c-like_dom_sf"/>
</dbReference>
<sequence length="92" mass="10270">MKAMLILCTGLLLMQTAVAEPDPVNGQKLFAASQCLNCHGTDAFTKADRKVNDLAALESQVRRCDANLDTNWFDDEIKDVVAYLNQAYYKLQ</sequence>
<proteinExistence type="predicted"/>
<evidence type="ECO:0008006" key="4">
    <source>
        <dbReference type="Google" id="ProtNLM"/>
    </source>
</evidence>
<dbReference type="RefSeq" id="WP_028488612.1">
    <property type="nucleotide sequence ID" value="NZ_CP133218.1"/>
</dbReference>
<name>A0ABY9MM32_9GAMM</name>
<evidence type="ECO:0000313" key="3">
    <source>
        <dbReference type="Proteomes" id="UP001236657"/>
    </source>
</evidence>
<evidence type="ECO:0000313" key="2">
    <source>
        <dbReference type="EMBL" id="WML89607.1"/>
    </source>
</evidence>
<dbReference type="Gene3D" id="1.10.760.10">
    <property type="entry name" value="Cytochrome c-like domain"/>
    <property type="match status" value="1"/>
</dbReference>
<organism evidence="2 3">
    <name type="scientific">Thiothrix lacustris</name>
    <dbReference type="NCBI Taxonomy" id="525917"/>
    <lineage>
        <taxon>Bacteria</taxon>
        <taxon>Pseudomonadati</taxon>
        <taxon>Pseudomonadota</taxon>
        <taxon>Gammaproteobacteria</taxon>
        <taxon>Thiotrichales</taxon>
        <taxon>Thiotrichaceae</taxon>
        <taxon>Thiothrix</taxon>
    </lineage>
</organism>
<dbReference type="EMBL" id="CP133218">
    <property type="protein sequence ID" value="WML89607.1"/>
    <property type="molecule type" value="Genomic_DNA"/>
</dbReference>
<keyword evidence="1" id="KW-0732">Signal</keyword>
<evidence type="ECO:0000256" key="1">
    <source>
        <dbReference type="SAM" id="SignalP"/>
    </source>
</evidence>
<gene>
    <name evidence="2" type="ORF">RCF98_11565</name>
</gene>
<keyword evidence="3" id="KW-1185">Reference proteome</keyword>
<feature type="chain" id="PRO_5045623549" description="Cytochrome c domain-containing protein" evidence="1">
    <location>
        <begin position="20"/>
        <end position="92"/>
    </location>
</feature>
<reference evidence="2 3" key="1">
    <citation type="submission" date="2023-08" db="EMBL/GenBank/DDBJ databases">
        <title>New molecular markers tilS and rpoB for phylogenetic and monitoring studies of the genus Thiothrix biodiversity.</title>
        <authorList>
            <person name="Ravin N.V."/>
            <person name="Smolyakov D."/>
            <person name="Markov N.D."/>
            <person name="Beletsky A.V."/>
            <person name="Mardanov A.V."/>
            <person name="Rudenko T.S."/>
            <person name="Grabovich M.Y."/>
        </authorList>
    </citation>
    <scope>NUCLEOTIDE SEQUENCE [LARGE SCALE GENOMIC DNA]</scope>
    <source>
        <strain evidence="2 3">MK1</strain>
    </source>
</reference>
<dbReference type="Proteomes" id="UP001236657">
    <property type="component" value="Chromosome"/>
</dbReference>